<protein>
    <recommendedName>
        <fullName evidence="13">C2H2-type domain-containing protein</fullName>
    </recommendedName>
</protein>
<dbReference type="FunFam" id="3.30.160.60:FF:000145">
    <property type="entry name" value="Zinc finger protein 574"/>
    <property type="match status" value="1"/>
</dbReference>
<feature type="domain" description="C2H2-type" evidence="13">
    <location>
        <begin position="319"/>
        <end position="346"/>
    </location>
</feature>
<dbReference type="FunFam" id="3.30.160.60:FF:000176">
    <property type="entry name" value="zinc finger protein 70"/>
    <property type="match status" value="1"/>
</dbReference>
<evidence type="ECO:0000256" key="1">
    <source>
        <dbReference type="ARBA" id="ARBA00004123"/>
    </source>
</evidence>
<comment type="subcellular location">
    <subcellularLocation>
        <location evidence="1">Nucleus</location>
    </subcellularLocation>
</comment>
<keyword evidence="2" id="KW-1017">Isopeptide bond</keyword>
<reference evidence="14" key="1">
    <citation type="submission" date="2019-08" db="EMBL/GenBank/DDBJ databases">
        <title>The genome of the North American firefly Photinus pyralis.</title>
        <authorList>
            <consortium name="Photinus pyralis genome working group"/>
            <person name="Fallon T.R."/>
            <person name="Sander Lower S.E."/>
            <person name="Weng J.-K."/>
        </authorList>
    </citation>
    <scope>NUCLEOTIDE SEQUENCE</scope>
    <source>
        <strain evidence="14">TRF0915ILg1</strain>
        <tissue evidence="14">Whole body</tissue>
    </source>
</reference>
<evidence type="ECO:0000256" key="11">
    <source>
        <dbReference type="SAM" id="Coils"/>
    </source>
</evidence>
<evidence type="ECO:0000256" key="7">
    <source>
        <dbReference type="ARBA" id="ARBA00022843"/>
    </source>
</evidence>
<dbReference type="EMBL" id="VTPC01002203">
    <property type="protein sequence ID" value="KAF2900420.1"/>
    <property type="molecule type" value="Genomic_DNA"/>
</dbReference>
<evidence type="ECO:0000256" key="2">
    <source>
        <dbReference type="ARBA" id="ARBA00022499"/>
    </source>
</evidence>
<name>A0A8K0GD91_IGNLU</name>
<feature type="domain" description="C2H2-type" evidence="13">
    <location>
        <begin position="378"/>
        <end position="405"/>
    </location>
</feature>
<evidence type="ECO:0000256" key="5">
    <source>
        <dbReference type="ARBA" id="ARBA00022771"/>
    </source>
</evidence>
<keyword evidence="15" id="KW-1185">Reference proteome</keyword>
<dbReference type="SMART" id="SM00355">
    <property type="entry name" value="ZnF_C2H2"/>
    <property type="match status" value="13"/>
</dbReference>
<feature type="compositionally biased region" description="Basic and acidic residues" evidence="12">
    <location>
        <begin position="109"/>
        <end position="132"/>
    </location>
</feature>
<keyword evidence="4" id="KW-0677">Repeat</keyword>
<evidence type="ECO:0000256" key="10">
    <source>
        <dbReference type="PROSITE-ProRule" id="PRU00042"/>
    </source>
</evidence>
<dbReference type="InterPro" id="IPR050826">
    <property type="entry name" value="Krueppel_C2H2_ZnFinger"/>
</dbReference>
<evidence type="ECO:0000256" key="9">
    <source>
        <dbReference type="ARBA" id="ARBA00023242"/>
    </source>
</evidence>
<comment type="caution">
    <text evidence="14">The sequence shown here is derived from an EMBL/GenBank/DDBJ whole genome shotgun (WGS) entry which is preliminary data.</text>
</comment>
<gene>
    <name evidence="14" type="ORF">ILUMI_05768</name>
</gene>
<sequence length="835" mass="94812">MSASTIVKENPHCFVCNARVGVSTRTSLQIFSKESLTCTEKPLSQVISQVLEEKISEDTVHSLLLCKKCFKLFDELEELEQRIDEIKDEVIGNYKKTLERIKNGDVDEDIEKPVKSENKEDDKENQVPKKILDIPSSDDDTQGTIEKNTFQTMEDIEMQLVKIHGEKPEPVNSKIMNNIDLDDTSQPFQAFGTDIIDAGAMDHSSDSDYEPPGGDNTEALLQAAAIAEKSLEEKVKIKIEPNSTEMSEKPNILKKKDTTIDKKSPVTVNKKIKEEIVAPIVSRDGGLYTCLLCEGEETVCGEAKAIILHVRQTHDARLYICDVCGQDFRKRNELSMHLDEHVATEEGDFQCEVCNRIFSNLRLFRIHKRMHYPQNKAWGCDVCGKKYSSKNLLDEHINIHTGVRPYVCPTCGKDFASKYTFKAHEKTHEVRPRPFQCQHCNKSFLSQQNLTQHERTHSGVKEFSCHLCSKQFGSAHNLEVHSIVHTGYKPFICGICGKAFARKAEIRDHERTHTGERPYQCEFCGATFSQRSNLQSHKRATHYDDKRYKCEECGKGFKRRRLLDYHIKAAHTGERPFKCSVCEATFVYPEHFKKHRRIHTGEKPFLCEVCGKAFNSRDNRNAHRFVHSDKKPYECLVCGAGFMRKPLLYQHMQAQGHLNDTIVVNQPRLTTDDDQIITVNADGEMEIVEGDGVASLEGIEVAEDDGPEDSKLYIAEHMLVEGGEMFTDSKAFVNLDQEQIGETEAIEHIIIDGQQIQFAEEGEGEEIEEEEGEDQDGSTEHILTADHLEEMITSESLVTGKSQVLQSPDGPIQFVQVRIPNENGEEEEAWLKIVR</sequence>
<feature type="domain" description="C2H2-type" evidence="13">
    <location>
        <begin position="491"/>
        <end position="518"/>
    </location>
</feature>
<dbReference type="Gene3D" id="3.30.160.60">
    <property type="entry name" value="Classic Zinc Finger"/>
    <property type="match status" value="11"/>
</dbReference>
<feature type="domain" description="C2H2-type" evidence="13">
    <location>
        <begin position="349"/>
        <end position="376"/>
    </location>
</feature>
<dbReference type="FunFam" id="3.30.160.60:FF:000624">
    <property type="entry name" value="zinc finger protein 697"/>
    <property type="match status" value="1"/>
</dbReference>
<keyword evidence="7" id="KW-0832">Ubl conjugation</keyword>
<feature type="domain" description="C2H2-type" evidence="13">
    <location>
        <begin position="633"/>
        <end position="662"/>
    </location>
</feature>
<dbReference type="GO" id="GO:0043565">
    <property type="term" value="F:sequence-specific DNA binding"/>
    <property type="evidence" value="ECO:0007669"/>
    <property type="project" value="UniProtKB-ARBA"/>
</dbReference>
<keyword evidence="9" id="KW-0539">Nucleus</keyword>
<keyword evidence="6" id="KW-0862">Zinc</keyword>
<dbReference type="FunFam" id="3.30.160.60:FF:002343">
    <property type="entry name" value="Zinc finger protein 33A"/>
    <property type="match status" value="1"/>
</dbReference>
<feature type="coiled-coil region" evidence="11">
    <location>
        <begin position="69"/>
        <end position="96"/>
    </location>
</feature>
<dbReference type="PROSITE" id="PS00028">
    <property type="entry name" value="ZINC_FINGER_C2H2_1"/>
    <property type="match status" value="12"/>
</dbReference>
<evidence type="ECO:0000256" key="6">
    <source>
        <dbReference type="ARBA" id="ARBA00022833"/>
    </source>
</evidence>
<proteinExistence type="predicted"/>
<keyword evidence="8" id="KW-0238">DNA-binding</keyword>
<evidence type="ECO:0000256" key="4">
    <source>
        <dbReference type="ARBA" id="ARBA00022737"/>
    </source>
</evidence>
<dbReference type="PROSITE" id="PS50157">
    <property type="entry name" value="ZINC_FINGER_C2H2_2"/>
    <property type="match status" value="12"/>
</dbReference>
<dbReference type="GO" id="GO:0000785">
    <property type="term" value="C:chromatin"/>
    <property type="evidence" value="ECO:0007669"/>
    <property type="project" value="UniProtKB-ARBA"/>
</dbReference>
<dbReference type="FunFam" id="3.30.160.60:FF:001182">
    <property type="entry name" value="Zinc finger, C2H2 type"/>
    <property type="match status" value="1"/>
</dbReference>
<keyword evidence="5 10" id="KW-0863">Zinc-finger</keyword>
<evidence type="ECO:0000256" key="3">
    <source>
        <dbReference type="ARBA" id="ARBA00022723"/>
    </source>
</evidence>
<feature type="domain" description="C2H2-type" evidence="13">
    <location>
        <begin position="406"/>
        <end position="428"/>
    </location>
</feature>
<dbReference type="PANTHER" id="PTHR24377">
    <property type="entry name" value="IP01015P-RELATED"/>
    <property type="match status" value="1"/>
</dbReference>
<dbReference type="Pfam" id="PF13894">
    <property type="entry name" value="zf-C2H2_4"/>
    <property type="match status" value="1"/>
</dbReference>
<dbReference type="OrthoDB" id="427030at2759"/>
<dbReference type="GO" id="GO:0003682">
    <property type="term" value="F:chromatin binding"/>
    <property type="evidence" value="ECO:0007669"/>
    <property type="project" value="UniProtKB-ARBA"/>
</dbReference>
<evidence type="ECO:0000313" key="15">
    <source>
        <dbReference type="Proteomes" id="UP000801492"/>
    </source>
</evidence>
<feature type="domain" description="C2H2-type" evidence="13">
    <location>
        <begin position="548"/>
        <end position="576"/>
    </location>
</feature>
<accession>A0A8K0GD91</accession>
<dbReference type="GO" id="GO:0005634">
    <property type="term" value="C:nucleus"/>
    <property type="evidence" value="ECO:0007669"/>
    <property type="project" value="UniProtKB-SubCell"/>
</dbReference>
<feature type="domain" description="C2H2-type" evidence="13">
    <location>
        <begin position="605"/>
        <end position="632"/>
    </location>
</feature>
<feature type="domain" description="C2H2-type" evidence="13">
    <location>
        <begin position="435"/>
        <end position="462"/>
    </location>
</feature>
<dbReference type="GO" id="GO:0006355">
    <property type="term" value="P:regulation of DNA-templated transcription"/>
    <property type="evidence" value="ECO:0007669"/>
    <property type="project" value="UniProtKB-ARBA"/>
</dbReference>
<dbReference type="GO" id="GO:0040029">
    <property type="term" value="P:epigenetic regulation of gene expression"/>
    <property type="evidence" value="ECO:0007669"/>
    <property type="project" value="UniProtKB-ARBA"/>
</dbReference>
<dbReference type="SUPFAM" id="SSF57667">
    <property type="entry name" value="beta-beta-alpha zinc fingers"/>
    <property type="match status" value="6"/>
</dbReference>
<evidence type="ECO:0000256" key="8">
    <source>
        <dbReference type="ARBA" id="ARBA00023125"/>
    </source>
</evidence>
<keyword evidence="11" id="KW-0175">Coiled coil</keyword>
<feature type="region of interest" description="Disordered" evidence="12">
    <location>
        <begin position="109"/>
        <end position="144"/>
    </location>
</feature>
<dbReference type="FunFam" id="3.30.160.60:FF:000690">
    <property type="entry name" value="Zinc finger protein 354C"/>
    <property type="match status" value="1"/>
</dbReference>
<evidence type="ECO:0000256" key="12">
    <source>
        <dbReference type="SAM" id="MobiDB-lite"/>
    </source>
</evidence>
<feature type="domain" description="C2H2-type" evidence="13">
    <location>
        <begin position="463"/>
        <end position="490"/>
    </location>
</feature>
<evidence type="ECO:0000313" key="14">
    <source>
        <dbReference type="EMBL" id="KAF2900420.1"/>
    </source>
</evidence>
<dbReference type="Pfam" id="PF00096">
    <property type="entry name" value="zf-C2H2"/>
    <property type="match status" value="8"/>
</dbReference>
<feature type="domain" description="C2H2-type" evidence="13">
    <location>
        <begin position="519"/>
        <end position="547"/>
    </location>
</feature>
<dbReference type="InterPro" id="IPR013087">
    <property type="entry name" value="Znf_C2H2_type"/>
</dbReference>
<dbReference type="GO" id="GO:0008270">
    <property type="term" value="F:zinc ion binding"/>
    <property type="evidence" value="ECO:0007669"/>
    <property type="project" value="UniProtKB-KW"/>
</dbReference>
<evidence type="ECO:0000259" key="13">
    <source>
        <dbReference type="PROSITE" id="PS50157"/>
    </source>
</evidence>
<dbReference type="InterPro" id="IPR036236">
    <property type="entry name" value="Znf_C2H2_sf"/>
</dbReference>
<dbReference type="AlphaFoldDB" id="A0A8K0GD91"/>
<organism evidence="14 15">
    <name type="scientific">Ignelater luminosus</name>
    <name type="common">Cucubano</name>
    <name type="synonym">Pyrophorus luminosus</name>
    <dbReference type="NCBI Taxonomy" id="2038154"/>
    <lineage>
        <taxon>Eukaryota</taxon>
        <taxon>Metazoa</taxon>
        <taxon>Ecdysozoa</taxon>
        <taxon>Arthropoda</taxon>
        <taxon>Hexapoda</taxon>
        <taxon>Insecta</taxon>
        <taxon>Pterygota</taxon>
        <taxon>Neoptera</taxon>
        <taxon>Endopterygota</taxon>
        <taxon>Coleoptera</taxon>
        <taxon>Polyphaga</taxon>
        <taxon>Elateriformia</taxon>
        <taxon>Elateroidea</taxon>
        <taxon>Elateridae</taxon>
        <taxon>Agrypninae</taxon>
        <taxon>Pyrophorini</taxon>
        <taxon>Ignelater</taxon>
    </lineage>
</organism>
<feature type="domain" description="C2H2-type" evidence="13">
    <location>
        <begin position="577"/>
        <end position="604"/>
    </location>
</feature>
<keyword evidence="3" id="KW-0479">Metal-binding</keyword>
<dbReference type="Proteomes" id="UP000801492">
    <property type="component" value="Unassembled WGS sequence"/>
</dbReference>